<dbReference type="InterPro" id="IPR035699">
    <property type="entry name" value="AAA_6"/>
</dbReference>
<name>A0A8S3JSZ7_9BILA</name>
<dbReference type="GO" id="GO:0051959">
    <property type="term" value="F:dynein light intermediate chain binding"/>
    <property type="evidence" value="ECO:0007669"/>
    <property type="project" value="InterPro"/>
</dbReference>
<proteinExistence type="predicted"/>
<organism evidence="2 3">
    <name type="scientific">Rotaria magnacalcarata</name>
    <dbReference type="NCBI Taxonomy" id="392030"/>
    <lineage>
        <taxon>Eukaryota</taxon>
        <taxon>Metazoa</taxon>
        <taxon>Spiralia</taxon>
        <taxon>Gnathifera</taxon>
        <taxon>Rotifera</taxon>
        <taxon>Eurotatoria</taxon>
        <taxon>Bdelloidea</taxon>
        <taxon>Philodinida</taxon>
        <taxon>Philodinidae</taxon>
        <taxon>Rotaria</taxon>
    </lineage>
</organism>
<dbReference type="Gene3D" id="3.40.50.300">
    <property type="entry name" value="P-loop containing nucleotide triphosphate hydrolases"/>
    <property type="match status" value="1"/>
</dbReference>
<dbReference type="AlphaFoldDB" id="A0A8S3JSZ7"/>
<dbReference type="GO" id="GO:0005524">
    <property type="term" value="F:ATP binding"/>
    <property type="evidence" value="ECO:0007669"/>
    <property type="project" value="InterPro"/>
</dbReference>
<dbReference type="GO" id="GO:0030286">
    <property type="term" value="C:dynein complex"/>
    <property type="evidence" value="ECO:0007669"/>
    <property type="project" value="InterPro"/>
</dbReference>
<feature type="non-terminal residue" evidence="2">
    <location>
        <position position="135"/>
    </location>
</feature>
<dbReference type="GO" id="GO:0007018">
    <property type="term" value="P:microtubule-based movement"/>
    <property type="evidence" value="ECO:0007669"/>
    <property type="project" value="InterPro"/>
</dbReference>
<dbReference type="Pfam" id="PF12774">
    <property type="entry name" value="AAA_6"/>
    <property type="match status" value="1"/>
</dbReference>
<reference evidence="2" key="1">
    <citation type="submission" date="2021-02" db="EMBL/GenBank/DDBJ databases">
        <authorList>
            <person name="Nowell W R."/>
        </authorList>
    </citation>
    <scope>NUCLEOTIDE SEQUENCE</scope>
</reference>
<gene>
    <name evidence="2" type="ORF">GIL414_LOCUS85240</name>
</gene>
<dbReference type="InterPro" id="IPR027417">
    <property type="entry name" value="P-loop_NTPase"/>
</dbReference>
<accession>A0A8S3JSZ7</accession>
<evidence type="ECO:0000259" key="1">
    <source>
        <dbReference type="Pfam" id="PF12774"/>
    </source>
</evidence>
<feature type="non-terminal residue" evidence="2">
    <location>
        <position position="1"/>
    </location>
</feature>
<sequence>IIQDLFPNVLLPEHDYGELRRTIIEMQIRRGLQTDESQLRKVIQFYETMLIRHGVMLVGPTLGGKTTVYRILADSLTDLHAKGVPYHFYQPVHTYVLNPKSITAGELYGEFNKTTMEWKDGLMGSSVRQCVNDQS</sequence>
<evidence type="ECO:0000313" key="2">
    <source>
        <dbReference type="EMBL" id="CAF5222761.1"/>
    </source>
</evidence>
<dbReference type="InterPro" id="IPR026983">
    <property type="entry name" value="DHC"/>
</dbReference>
<evidence type="ECO:0000313" key="3">
    <source>
        <dbReference type="Proteomes" id="UP000681720"/>
    </source>
</evidence>
<dbReference type="Proteomes" id="UP000681720">
    <property type="component" value="Unassembled WGS sequence"/>
</dbReference>
<protein>
    <recommendedName>
        <fullName evidence="1">Dynein heavy chain hydrolytic ATP-binding dynein motor region domain-containing protein</fullName>
    </recommendedName>
</protein>
<feature type="domain" description="Dynein heavy chain hydrolytic ATP-binding dynein motor region" evidence="1">
    <location>
        <begin position="1"/>
        <end position="66"/>
    </location>
</feature>
<dbReference type="PANTHER" id="PTHR45703">
    <property type="entry name" value="DYNEIN HEAVY CHAIN"/>
    <property type="match status" value="1"/>
</dbReference>
<dbReference type="PANTHER" id="PTHR45703:SF36">
    <property type="entry name" value="DYNEIN HEAVY CHAIN, CYTOPLASMIC"/>
    <property type="match status" value="1"/>
</dbReference>
<dbReference type="EMBL" id="CAJOBJ010369513">
    <property type="protein sequence ID" value="CAF5222761.1"/>
    <property type="molecule type" value="Genomic_DNA"/>
</dbReference>
<dbReference type="GO" id="GO:0045505">
    <property type="term" value="F:dynein intermediate chain binding"/>
    <property type="evidence" value="ECO:0007669"/>
    <property type="project" value="InterPro"/>
</dbReference>
<dbReference type="SUPFAM" id="SSF52540">
    <property type="entry name" value="P-loop containing nucleoside triphosphate hydrolases"/>
    <property type="match status" value="1"/>
</dbReference>
<comment type="caution">
    <text evidence="2">The sequence shown here is derived from an EMBL/GenBank/DDBJ whole genome shotgun (WGS) entry which is preliminary data.</text>
</comment>